<evidence type="ECO:0000313" key="3">
    <source>
        <dbReference type="Proteomes" id="UP001183202"/>
    </source>
</evidence>
<feature type="region of interest" description="Disordered" evidence="1">
    <location>
        <begin position="49"/>
        <end position="73"/>
    </location>
</feature>
<name>A0ABU2NL11_9PSEU</name>
<dbReference type="Proteomes" id="UP001183202">
    <property type="component" value="Unassembled WGS sequence"/>
</dbReference>
<proteinExistence type="predicted"/>
<evidence type="ECO:0000313" key="2">
    <source>
        <dbReference type="EMBL" id="MDT0353274.1"/>
    </source>
</evidence>
<protein>
    <recommendedName>
        <fullName evidence="4">35 kDa protein</fullName>
    </recommendedName>
</protein>
<dbReference type="EMBL" id="JAVREJ010000028">
    <property type="protein sequence ID" value="MDT0353274.1"/>
    <property type="molecule type" value="Genomic_DNA"/>
</dbReference>
<gene>
    <name evidence="2" type="ORF">RM445_27550</name>
</gene>
<organism evidence="2 3">
    <name type="scientific">Pseudonocardia charpentierae</name>
    <dbReference type="NCBI Taxonomy" id="3075545"/>
    <lineage>
        <taxon>Bacteria</taxon>
        <taxon>Bacillati</taxon>
        <taxon>Actinomycetota</taxon>
        <taxon>Actinomycetes</taxon>
        <taxon>Pseudonocardiales</taxon>
        <taxon>Pseudonocardiaceae</taxon>
        <taxon>Pseudonocardia</taxon>
    </lineage>
</organism>
<comment type="caution">
    <text evidence="2">The sequence shown here is derived from an EMBL/GenBank/DDBJ whole genome shotgun (WGS) entry which is preliminary data.</text>
</comment>
<evidence type="ECO:0000256" key="1">
    <source>
        <dbReference type="SAM" id="MobiDB-lite"/>
    </source>
</evidence>
<evidence type="ECO:0008006" key="4">
    <source>
        <dbReference type="Google" id="ProtNLM"/>
    </source>
</evidence>
<dbReference type="RefSeq" id="WP_311559785.1">
    <property type="nucleotide sequence ID" value="NZ_JAVREJ010000028.1"/>
</dbReference>
<feature type="compositionally biased region" description="Pro residues" evidence="1">
    <location>
        <begin position="7"/>
        <end position="19"/>
    </location>
</feature>
<feature type="region of interest" description="Disordered" evidence="1">
    <location>
        <begin position="1"/>
        <end position="28"/>
    </location>
</feature>
<accession>A0ABU2NL11</accession>
<keyword evidence="3" id="KW-1185">Reference proteome</keyword>
<reference evidence="3" key="1">
    <citation type="submission" date="2023-07" db="EMBL/GenBank/DDBJ databases">
        <title>30 novel species of actinomycetes from the DSMZ collection.</title>
        <authorList>
            <person name="Nouioui I."/>
        </authorList>
    </citation>
    <scope>NUCLEOTIDE SEQUENCE [LARGE SCALE GENOMIC DNA]</scope>
    <source>
        <strain evidence="3">DSM 45834</strain>
    </source>
</reference>
<sequence>MSHSPYSPEPRPGDAPGPTPAGDYDEAGVPTFEHVRDKIEGRYATAQGGTELAEESEAGRAVAEQEADREAAARERLEQIRRSIGGGE</sequence>